<reference evidence="1 2" key="1">
    <citation type="journal article" date="2024" name="BMC Genomics">
        <title>Genome assembly of redclaw crayfish (Cherax quadricarinatus) provides insights into its immune adaptation and hypoxia tolerance.</title>
        <authorList>
            <person name="Liu Z."/>
            <person name="Zheng J."/>
            <person name="Li H."/>
            <person name="Fang K."/>
            <person name="Wang S."/>
            <person name="He J."/>
            <person name="Zhou D."/>
            <person name="Weng S."/>
            <person name="Chi M."/>
            <person name="Gu Z."/>
            <person name="He J."/>
            <person name="Li F."/>
            <person name="Wang M."/>
        </authorList>
    </citation>
    <scope>NUCLEOTIDE SEQUENCE [LARGE SCALE GENOMIC DNA]</scope>
    <source>
        <strain evidence="1">ZL_2023a</strain>
    </source>
</reference>
<name>A0AAW0W2K6_CHEQU</name>
<protein>
    <submittedName>
        <fullName evidence="1">Uncharacterized protein</fullName>
    </submittedName>
</protein>
<keyword evidence="2" id="KW-1185">Reference proteome</keyword>
<comment type="caution">
    <text evidence="1">The sequence shown here is derived from an EMBL/GenBank/DDBJ whole genome shotgun (WGS) entry which is preliminary data.</text>
</comment>
<evidence type="ECO:0000313" key="1">
    <source>
        <dbReference type="EMBL" id="KAK8723391.1"/>
    </source>
</evidence>
<proteinExistence type="predicted"/>
<gene>
    <name evidence="1" type="ORF">OTU49_011687</name>
</gene>
<sequence>MKPNPYQTLGKFPVGISSSCIVYTERSFNRRATKHKWAVRYGHKNHVLQNNHSMLGKYKCYTKPPVLLKNHVKAYFQPLIKTLDAITLHATIFYPSARFIYTGIWGKALQAYP</sequence>
<dbReference type="AlphaFoldDB" id="A0AAW0W2K6"/>
<evidence type="ECO:0000313" key="2">
    <source>
        <dbReference type="Proteomes" id="UP001445076"/>
    </source>
</evidence>
<organism evidence="1 2">
    <name type="scientific">Cherax quadricarinatus</name>
    <name type="common">Australian red claw crayfish</name>
    <dbReference type="NCBI Taxonomy" id="27406"/>
    <lineage>
        <taxon>Eukaryota</taxon>
        <taxon>Metazoa</taxon>
        <taxon>Ecdysozoa</taxon>
        <taxon>Arthropoda</taxon>
        <taxon>Crustacea</taxon>
        <taxon>Multicrustacea</taxon>
        <taxon>Malacostraca</taxon>
        <taxon>Eumalacostraca</taxon>
        <taxon>Eucarida</taxon>
        <taxon>Decapoda</taxon>
        <taxon>Pleocyemata</taxon>
        <taxon>Astacidea</taxon>
        <taxon>Parastacoidea</taxon>
        <taxon>Parastacidae</taxon>
        <taxon>Cherax</taxon>
    </lineage>
</organism>
<dbReference type="Proteomes" id="UP001445076">
    <property type="component" value="Unassembled WGS sequence"/>
</dbReference>
<feature type="non-terminal residue" evidence="1">
    <location>
        <position position="113"/>
    </location>
</feature>
<dbReference type="EMBL" id="JARKIK010000089">
    <property type="protein sequence ID" value="KAK8723391.1"/>
    <property type="molecule type" value="Genomic_DNA"/>
</dbReference>
<accession>A0AAW0W2K6</accession>